<organism evidence="11 12">
    <name type="scientific">Candidatus Onthovivens merdipullorum</name>
    <dbReference type="NCBI Taxonomy" id="2840889"/>
    <lineage>
        <taxon>Bacteria</taxon>
        <taxon>Bacillati</taxon>
        <taxon>Bacillota</taxon>
        <taxon>Bacilli</taxon>
        <taxon>Bacillales</taxon>
        <taxon>Candidatus Onthovivens</taxon>
    </lineage>
</organism>
<comment type="function">
    <text evidence="6 8">Binds the lower part of the 30S subunit head. Binds mRNA in the 70S ribosome, positioning it for translation.</text>
</comment>
<evidence type="ECO:0000256" key="2">
    <source>
        <dbReference type="ARBA" id="ARBA00022730"/>
    </source>
</evidence>
<dbReference type="Gene3D" id="3.30.300.20">
    <property type="match status" value="1"/>
</dbReference>
<dbReference type="GO" id="GO:0022627">
    <property type="term" value="C:cytosolic small ribosomal subunit"/>
    <property type="evidence" value="ECO:0007669"/>
    <property type="project" value="TreeGrafter"/>
</dbReference>
<gene>
    <name evidence="8 11" type="primary">rpsC</name>
    <name evidence="11" type="ORF">IAC58_03855</name>
</gene>
<evidence type="ECO:0000256" key="4">
    <source>
        <dbReference type="ARBA" id="ARBA00022980"/>
    </source>
</evidence>
<keyword evidence="2 8" id="KW-0699">rRNA-binding</keyword>
<reference evidence="11" key="1">
    <citation type="submission" date="2020-10" db="EMBL/GenBank/DDBJ databases">
        <authorList>
            <person name="Gilroy R."/>
        </authorList>
    </citation>
    <scope>NUCLEOTIDE SEQUENCE</scope>
    <source>
        <strain evidence="11">11159</strain>
    </source>
</reference>
<keyword evidence="5 8" id="KW-0687">Ribonucleoprotein</keyword>
<name>A0A9D9GWT4_9BACL</name>
<dbReference type="InterPro" id="IPR004087">
    <property type="entry name" value="KH_dom"/>
</dbReference>
<dbReference type="InterPro" id="IPR009019">
    <property type="entry name" value="KH_sf_prok-type"/>
</dbReference>
<dbReference type="NCBIfam" id="TIGR01009">
    <property type="entry name" value="rpsC_bact"/>
    <property type="match status" value="1"/>
</dbReference>
<dbReference type="EMBL" id="JADIMY010000078">
    <property type="protein sequence ID" value="MBO8427669.1"/>
    <property type="molecule type" value="Genomic_DNA"/>
</dbReference>
<reference evidence="11" key="2">
    <citation type="journal article" date="2021" name="PeerJ">
        <title>Extensive microbial diversity within the chicken gut microbiome revealed by metagenomics and culture.</title>
        <authorList>
            <person name="Gilroy R."/>
            <person name="Ravi A."/>
            <person name="Getino M."/>
            <person name="Pursley I."/>
            <person name="Horton D.L."/>
            <person name="Alikhan N.F."/>
            <person name="Baker D."/>
            <person name="Gharbi K."/>
            <person name="Hall N."/>
            <person name="Watson M."/>
            <person name="Adriaenssens E.M."/>
            <person name="Foster-Nyarko E."/>
            <person name="Jarju S."/>
            <person name="Secka A."/>
            <person name="Antonio M."/>
            <person name="Oren A."/>
            <person name="Chaudhuri R.R."/>
            <person name="La Ragione R."/>
            <person name="Hildebrand F."/>
            <person name="Pallen M.J."/>
        </authorList>
    </citation>
    <scope>NUCLEOTIDE SEQUENCE</scope>
    <source>
        <strain evidence="11">11159</strain>
    </source>
</reference>
<dbReference type="InterPro" id="IPR036419">
    <property type="entry name" value="Ribosomal_S3_C_sf"/>
</dbReference>
<dbReference type="InterPro" id="IPR005704">
    <property type="entry name" value="Ribosomal_uS3_bac-typ"/>
</dbReference>
<dbReference type="Pfam" id="PF07650">
    <property type="entry name" value="KH_2"/>
    <property type="match status" value="1"/>
</dbReference>
<dbReference type="SUPFAM" id="SSF54814">
    <property type="entry name" value="Prokaryotic type KH domain (KH-domain type II)"/>
    <property type="match status" value="1"/>
</dbReference>
<dbReference type="GO" id="GO:0006412">
    <property type="term" value="P:translation"/>
    <property type="evidence" value="ECO:0007669"/>
    <property type="project" value="UniProtKB-UniRule"/>
</dbReference>
<evidence type="ECO:0000256" key="6">
    <source>
        <dbReference type="ARBA" id="ARBA00024998"/>
    </source>
</evidence>
<protein>
    <recommendedName>
        <fullName evidence="7 8">Small ribosomal subunit protein uS3</fullName>
    </recommendedName>
</protein>
<dbReference type="PANTHER" id="PTHR11760">
    <property type="entry name" value="30S/40S RIBOSOMAL PROTEIN S3"/>
    <property type="match status" value="1"/>
</dbReference>
<keyword evidence="3 8" id="KW-0694">RNA-binding</keyword>
<dbReference type="Pfam" id="PF00189">
    <property type="entry name" value="Ribosomal_S3_C"/>
    <property type="match status" value="1"/>
</dbReference>
<dbReference type="PROSITE" id="PS50823">
    <property type="entry name" value="KH_TYPE_2"/>
    <property type="match status" value="1"/>
</dbReference>
<feature type="domain" description="KH type-2" evidence="10">
    <location>
        <begin position="39"/>
        <end position="113"/>
    </location>
</feature>
<dbReference type="SUPFAM" id="SSF54821">
    <property type="entry name" value="Ribosomal protein S3 C-terminal domain"/>
    <property type="match status" value="1"/>
</dbReference>
<dbReference type="AlphaFoldDB" id="A0A9D9GWT4"/>
<evidence type="ECO:0000256" key="1">
    <source>
        <dbReference type="ARBA" id="ARBA00010761"/>
    </source>
</evidence>
<evidence type="ECO:0000256" key="5">
    <source>
        <dbReference type="ARBA" id="ARBA00023274"/>
    </source>
</evidence>
<dbReference type="Proteomes" id="UP000823613">
    <property type="component" value="Unassembled WGS sequence"/>
</dbReference>
<dbReference type="GO" id="GO:0003729">
    <property type="term" value="F:mRNA binding"/>
    <property type="evidence" value="ECO:0007669"/>
    <property type="project" value="UniProtKB-UniRule"/>
</dbReference>
<evidence type="ECO:0000256" key="9">
    <source>
        <dbReference type="RuleBase" id="RU003624"/>
    </source>
</evidence>
<evidence type="ECO:0000256" key="8">
    <source>
        <dbReference type="HAMAP-Rule" id="MF_01309"/>
    </source>
</evidence>
<dbReference type="CDD" id="cd02412">
    <property type="entry name" value="KH-II_30S_S3"/>
    <property type="match status" value="1"/>
</dbReference>
<dbReference type="InterPro" id="IPR015946">
    <property type="entry name" value="KH_dom-like_a/b"/>
</dbReference>
<keyword evidence="4 8" id="KW-0689">Ribosomal protein</keyword>
<dbReference type="GO" id="GO:0019843">
    <property type="term" value="F:rRNA binding"/>
    <property type="evidence" value="ECO:0007669"/>
    <property type="project" value="UniProtKB-UniRule"/>
</dbReference>
<accession>A0A9D9GWT4</accession>
<comment type="caution">
    <text evidence="11">The sequence shown here is derived from an EMBL/GenBank/DDBJ whole genome shotgun (WGS) entry which is preliminary data.</text>
</comment>
<dbReference type="SMART" id="SM00322">
    <property type="entry name" value="KH"/>
    <property type="match status" value="1"/>
</dbReference>
<dbReference type="InterPro" id="IPR057258">
    <property type="entry name" value="Ribosomal_uS3"/>
</dbReference>
<proteinExistence type="inferred from homology"/>
<dbReference type="Gene3D" id="3.30.1140.32">
    <property type="entry name" value="Ribosomal protein S3, C-terminal domain"/>
    <property type="match status" value="1"/>
</dbReference>
<evidence type="ECO:0000256" key="3">
    <source>
        <dbReference type="ARBA" id="ARBA00022884"/>
    </source>
</evidence>
<evidence type="ECO:0000313" key="11">
    <source>
        <dbReference type="EMBL" id="MBO8427669.1"/>
    </source>
</evidence>
<dbReference type="PROSITE" id="PS00548">
    <property type="entry name" value="RIBOSOMAL_S3"/>
    <property type="match status" value="1"/>
</dbReference>
<comment type="similarity">
    <text evidence="1 8 9">Belongs to the universal ribosomal protein uS3 family.</text>
</comment>
<dbReference type="InterPro" id="IPR004044">
    <property type="entry name" value="KH_dom_type_2"/>
</dbReference>
<dbReference type="FunFam" id="3.30.300.20:FF:000001">
    <property type="entry name" value="30S ribosomal protein S3"/>
    <property type="match status" value="1"/>
</dbReference>
<evidence type="ECO:0000313" key="12">
    <source>
        <dbReference type="Proteomes" id="UP000823613"/>
    </source>
</evidence>
<evidence type="ECO:0000259" key="10">
    <source>
        <dbReference type="PROSITE" id="PS50823"/>
    </source>
</evidence>
<dbReference type="GO" id="GO:0003735">
    <property type="term" value="F:structural constituent of ribosome"/>
    <property type="evidence" value="ECO:0007669"/>
    <property type="project" value="InterPro"/>
</dbReference>
<sequence>MGQKVNPVGMRVGINKNWNSRWFANKKDYSTFLIEDNKIREYIESHIDRNAFLSHIEIERKKTNKGQHVTIMIFVARPGVVLGQEGATIKALKKELVKLIHNEDVKVDVVDVKQPSLDAKIVSLQIAKQLEERASFRIVQKKAISQVRKAGAKGCKTEVSGRLGGADIARSEGYKDGIMSINTLKSDVDFAVSEAMTTYGKLGVKVWICRGEVETSPKGDKKGE</sequence>
<comment type="subunit">
    <text evidence="8">Part of the 30S ribosomal subunit. Forms a tight complex with proteins S10 and S14.</text>
</comment>
<dbReference type="PANTHER" id="PTHR11760:SF19">
    <property type="entry name" value="SMALL RIBOSOMAL SUBUNIT PROTEIN US3C"/>
    <property type="match status" value="1"/>
</dbReference>
<evidence type="ECO:0000256" key="7">
    <source>
        <dbReference type="ARBA" id="ARBA00035257"/>
    </source>
</evidence>
<dbReference type="InterPro" id="IPR018280">
    <property type="entry name" value="Ribosomal_uS3_CS"/>
</dbReference>
<dbReference type="HAMAP" id="MF_01309_B">
    <property type="entry name" value="Ribosomal_uS3_B"/>
    <property type="match status" value="1"/>
</dbReference>
<dbReference type="InterPro" id="IPR001351">
    <property type="entry name" value="Ribosomal_uS3_C"/>
</dbReference>